<gene>
    <name evidence="4" type="primary">cobK</name>
    <name evidence="4" type="ORF">BN1050_00688</name>
</gene>
<evidence type="ECO:0000256" key="3">
    <source>
        <dbReference type="ARBA" id="ARBA00023002"/>
    </source>
</evidence>
<dbReference type="GO" id="GO:0009236">
    <property type="term" value="P:cobalamin biosynthetic process"/>
    <property type="evidence" value="ECO:0007669"/>
    <property type="project" value="UniProtKB-UniPathway"/>
</dbReference>
<dbReference type="PANTHER" id="PTHR36925">
    <property type="entry name" value="COBALT-PRECORRIN-6A REDUCTASE"/>
    <property type="match status" value="1"/>
</dbReference>
<dbReference type="PANTHER" id="PTHR36925:SF1">
    <property type="entry name" value="COBALT-PRECORRIN-6A REDUCTASE"/>
    <property type="match status" value="1"/>
</dbReference>
<comment type="pathway">
    <text evidence="1">Cofactor biosynthesis; adenosylcobalamin biosynthesis.</text>
</comment>
<dbReference type="AlphaFoldDB" id="A0A078M7P3"/>
<dbReference type="InterPro" id="IPR003723">
    <property type="entry name" value="Precorrin-6x_reduct"/>
</dbReference>
<dbReference type="Pfam" id="PF02571">
    <property type="entry name" value="CbiJ"/>
    <property type="match status" value="1"/>
</dbReference>
<proteinExistence type="predicted"/>
<dbReference type="UniPathway" id="UPA00148"/>
<dbReference type="GO" id="GO:0016994">
    <property type="term" value="F:precorrin-6A reductase activity"/>
    <property type="evidence" value="ECO:0007669"/>
    <property type="project" value="InterPro"/>
</dbReference>
<dbReference type="PROSITE" id="PS51014">
    <property type="entry name" value="COBK_CBIJ"/>
    <property type="match status" value="1"/>
</dbReference>
<name>A0A078M7P3_9BACL</name>
<dbReference type="PATRIC" id="fig|1461583.4.peg.659"/>
<dbReference type="HOGENOM" id="CLU_068627_0_0_9"/>
<sequence>MILFLAGTSDARELAVQVKAAGYEPTATVVTTSAETSLKEAGLQVKVGRNTADDMVQMITNEGFTAVVDASHPFAEEASKNAMAAAKAAGVPYIRFEREREFYSHPLVTVVKDYEEAAQLAKAKGGVIMLTTGSKTLQTFTNVLNDVEGVRLLARMLPRLDNMEKCAALEVPQKNIIAIQGPFSKELNVALYNQYGVDVMVTKESGKVGSVDEKLEAAIECGIQTIMIARPDIAYGHTHATFEGVINELNETLGGTNEWISKQTLNH</sequence>
<evidence type="ECO:0000256" key="1">
    <source>
        <dbReference type="ARBA" id="ARBA00004953"/>
    </source>
</evidence>
<keyword evidence="3" id="KW-0560">Oxidoreductase</keyword>
<protein>
    <submittedName>
        <fullName evidence="4">Precorrin-6A reductase</fullName>
    </submittedName>
</protein>
<dbReference type="EMBL" id="LN483073">
    <property type="protein sequence ID" value="CEA00656.1"/>
    <property type="molecule type" value="Genomic_DNA"/>
</dbReference>
<organism evidence="4">
    <name type="scientific">Metalysinibacillus saudimassiliensis</name>
    <dbReference type="NCBI Taxonomy" id="1461583"/>
    <lineage>
        <taxon>Bacteria</taxon>
        <taxon>Bacillati</taxon>
        <taxon>Bacillota</taxon>
        <taxon>Bacilli</taxon>
        <taxon>Bacillales</taxon>
        <taxon>Caryophanaceae</taxon>
        <taxon>Metalysinibacillus</taxon>
    </lineage>
</organism>
<accession>A0A078M7P3</accession>
<evidence type="ECO:0000313" key="4">
    <source>
        <dbReference type="EMBL" id="CEA00656.1"/>
    </source>
</evidence>
<keyword evidence="2" id="KW-0169">Cobalamin biosynthesis</keyword>
<dbReference type="NCBIfam" id="TIGR00715">
    <property type="entry name" value="precor6x_red"/>
    <property type="match status" value="1"/>
</dbReference>
<reference evidence="4" key="1">
    <citation type="submission" date="2014-07" db="EMBL/GenBank/DDBJ databases">
        <authorList>
            <person name="Urmite Genomes Urmite Genomes"/>
        </authorList>
    </citation>
    <scope>NUCLEOTIDE SEQUENCE</scope>
    <source>
        <strain evidence="4">13S34_air</strain>
    </source>
</reference>
<evidence type="ECO:0000256" key="2">
    <source>
        <dbReference type="ARBA" id="ARBA00022573"/>
    </source>
</evidence>